<evidence type="ECO:0000256" key="7">
    <source>
        <dbReference type="ARBA" id="ARBA00022692"/>
    </source>
</evidence>
<comment type="caution">
    <text evidence="20">The sequence shown here is derived from an EMBL/GenBank/DDBJ whole genome shotgun (WGS) entry which is preliminary data.</text>
</comment>
<dbReference type="CDD" id="cd06899">
    <property type="entry name" value="lectin_legume_LecRK_Arcelin_ConA"/>
    <property type="match status" value="1"/>
</dbReference>
<evidence type="ECO:0000256" key="5">
    <source>
        <dbReference type="ARBA" id="ARBA00022475"/>
    </source>
</evidence>
<dbReference type="PROSITE" id="PS50011">
    <property type="entry name" value="PROTEIN_KINASE_DOM"/>
    <property type="match status" value="1"/>
</dbReference>
<evidence type="ECO:0000256" key="8">
    <source>
        <dbReference type="ARBA" id="ARBA00022729"/>
    </source>
</evidence>
<comment type="similarity">
    <text evidence="3">In the C-terminal section; belongs to the protein kinase superfamily. Ser/Thr protein kinase family.</text>
</comment>
<dbReference type="InterPro" id="IPR017441">
    <property type="entry name" value="Protein_kinase_ATP_BS"/>
</dbReference>
<keyword evidence="11 16" id="KW-0067">ATP-binding</keyword>
<dbReference type="InterPro" id="IPR050528">
    <property type="entry name" value="L-type_Lectin-RKs"/>
</dbReference>
<keyword evidence="15" id="KW-0325">Glycoprotein</keyword>
<dbReference type="FunFam" id="1.10.510.10:FF:000240">
    <property type="entry name" value="Lectin-domain containing receptor kinase A4.3"/>
    <property type="match status" value="1"/>
</dbReference>
<evidence type="ECO:0000256" key="11">
    <source>
        <dbReference type="ARBA" id="ARBA00022840"/>
    </source>
</evidence>
<evidence type="ECO:0000256" key="2">
    <source>
        <dbReference type="ARBA" id="ARBA00008536"/>
    </source>
</evidence>
<dbReference type="SUPFAM" id="SSF49899">
    <property type="entry name" value="Concanavalin A-like lectins/glucanases"/>
    <property type="match status" value="1"/>
</dbReference>
<sequence>MAILRYYLLLLLFTSFVASITFNFTDLGQDNRLPEDIRLAGRAYFTDQGIELTPLVVWTAGRATYIRELHLWDKTSRELASFTTDFSFVIDSMSDALYADGLTFFLAENNSMMVPGGSMGLPFGYDTPINQFVAVEFDSCGDAYNPWDPLDSNGTSLGDHVGIDINSLTSVAARKWFSNIPAGELCKTRITYDSASKILSVSFTGFHNNNHTVASQDILEYTVDLRAVLPERVIFGFSAATGGDRVQRNNVKSWAFNSSDLQIVTKSPDPVKGKVAIVVGLIVASSVLITFLAVLVFYFVWRTKKKTQEDELAGGDGFEFEMNNEFDLGTGPRRFSYLELAGSTGDFAENEKLGEGGFGGVYKGFLKDSGTHVAVKRVSKTSKQGIKEYLSEVRIISRLRHRNLVQLIGWCHENRELLLVYEFMENGSLDSHLFKARSLLTWGTSKVGNHEKGSQTTLLAGTLGYMAPECVFTGKASKESDVFSFGVVALEIACGRKPIDCKAPETQISLVEWVRELYATGALLEAVDPRLGSDFEEEEIRCLMMVGLWCVHPESNLRPSIRQAIQVLSFEASLATLPLNMSVASYLEPSTSPSDGVYSIVQNLSSNSVTKYGR</sequence>
<evidence type="ECO:0000256" key="1">
    <source>
        <dbReference type="ARBA" id="ARBA00004251"/>
    </source>
</evidence>
<feature type="signal peptide" evidence="18">
    <location>
        <begin position="1"/>
        <end position="19"/>
    </location>
</feature>
<keyword evidence="6" id="KW-0808">Transferase</keyword>
<dbReference type="InterPro" id="IPR001220">
    <property type="entry name" value="Legume_lectin_dom"/>
</dbReference>
<evidence type="ECO:0000256" key="14">
    <source>
        <dbReference type="ARBA" id="ARBA00023170"/>
    </source>
</evidence>
<dbReference type="Gene3D" id="1.10.510.10">
    <property type="entry name" value="Transferase(Phosphotransferase) domain 1"/>
    <property type="match status" value="1"/>
</dbReference>
<organism evidence="20 21">
    <name type="scientific">Centaurea solstitialis</name>
    <name type="common">yellow star-thistle</name>
    <dbReference type="NCBI Taxonomy" id="347529"/>
    <lineage>
        <taxon>Eukaryota</taxon>
        <taxon>Viridiplantae</taxon>
        <taxon>Streptophyta</taxon>
        <taxon>Embryophyta</taxon>
        <taxon>Tracheophyta</taxon>
        <taxon>Spermatophyta</taxon>
        <taxon>Magnoliopsida</taxon>
        <taxon>eudicotyledons</taxon>
        <taxon>Gunneridae</taxon>
        <taxon>Pentapetalae</taxon>
        <taxon>asterids</taxon>
        <taxon>campanulids</taxon>
        <taxon>Asterales</taxon>
        <taxon>Asteraceae</taxon>
        <taxon>Carduoideae</taxon>
        <taxon>Cardueae</taxon>
        <taxon>Centaureinae</taxon>
        <taxon>Centaurea</taxon>
    </lineage>
</organism>
<dbReference type="InterPro" id="IPR001245">
    <property type="entry name" value="Ser-Thr/Tyr_kinase_cat_dom"/>
</dbReference>
<evidence type="ECO:0000256" key="6">
    <source>
        <dbReference type="ARBA" id="ARBA00022527"/>
    </source>
</evidence>
<dbReference type="PROSITE" id="PS00307">
    <property type="entry name" value="LECTIN_LEGUME_BETA"/>
    <property type="match status" value="1"/>
</dbReference>
<dbReference type="PROSITE" id="PS00107">
    <property type="entry name" value="PROTEIN_KINASE_ATP"/>
    <property type="match status" value="1"/>
</dbReference>
<keyword evidence="5" id="KW-1003">Cell membrane</keyword>
<keyword evidence="14" id="KW-0675">Receptor</keyword>
<dbReference type="GO" id="GO:0005524">
    <property type="term" value="F:ATP binding"/>
    <property type="evidence" value="ECO:0007669"/>
    <property type="project" value="UniProtKB-UniRule"/>
</dbReference>
<keyword evidence="12 17" id="KW-1133">Transmembrane helix</keyword>
<dbReference type="InterPro" id="IPR000985">
    <property type="entry name" value="Lectin_LegA_CS"/>
</dbReference>
<evidence type="ECO:0000313" key="21">
    <source>
        <dbReference type="Proteomes" id="UP001172457"/>
    </source>
</evidence>
<dbReference type="GO" id="GO:0002229">
    <property type="term" value="P:defense response to oomycetes"/>
    <property type="evidence" value="ECO:0007669"/>
    <property type="project" value="UniProtKB-ARBA"/>
</dbReference>
<evidence type="ECO:0000256" key="4">
    <source>
        <dbReference type="ARBA" id="ARBA00012513"/>
    </source>
</evidence>
<keyword evidence="21" id="KW-1185">Reference proteome</keyword>
<comment type="subcellular location">
    <subcellularLocation>
        <location evidence="1">Cell membrane</location>
        <topology evidence="1">Single-pass type I membrane protein</topology>
    </subcellularLocation>
</comment>
<dbReference type="GO" id="GO:0005886">
    <property type="term" value="C:plasma membrane"/>
    <property type="evidence" value="ECO:0007669"/>
    <property type="project" value="UniProtKB-SubCell"/>
</dbReference>
<evidence type="ECO:0000256" key="9">
    <source>
        <dbReference type="ARBA" id="ARBA00022734"/>
    </source>
</evidence>
<dbReference type="Pfam" id="PF00139">
    <property type="entry name" value="Lectin_legB"/>
    <property type="match status" value="1"/>
</dbReference>
<keyword evidence="7 17" id="KW-0812">Transmembrane</keyword>
<evidence type="ECO:0000313" key="20">
    <source>
        <dbReference type="EMBL" id="KAJ9552132.1"/>
    </source>
</evidence>
<dbReference type="InterPro" id="IPR013320">
    <property type="entry name" value="ConA-like_dom_sf"/>
</dbReference>
<dbReference type="Gene3D" id="3.30.200.20">
    <property type="entry name" value="Phosphorylase Kinase, domain 1"/>
    <property type="match status" value="1"/>
</dbReference>
<evidence type="ECO:0000256" key="3">
    <source>
        <dbReference type="ARBA" id="ARBA00010217"/>
    </source>
</evidence>
<dbReference type="AlphaFoldDB" id="A0AA38TIL5"/>
<feature type="domain" description="Protein kinase" evidence="19">
    <location>
        <begin position="347"/>
        <end position="614"/>
    </location>
</feature>
<dbReference type="InterPro" id="IPR019825">
    <property type="entry name" value="Lectin_legB_Mn/Ca_BS"/>
</dbReference>
<dbReference type="GO" id="GO:0030246">
    <property type="term" value="F:carbohydrate binding"/>
    <property type="evidence" value="ECO:0007669"/>
    <property type="project" value="UniProtKB-KW"/>
</dbReference>
<protein>
    <recommendedName>
        <fullName evidence="4">non-specific serine/threonine protein kinase</fullName>
        <ecNumber evidence="4">2.7.11.1</ecNumber>
    </recommendedName>
</protein>
<dbReference type="Pfam" id="PF00069">
    <property type="entry name" value="Pkinase"/>
    <property type="match status" value="1"/>
</dbReference>
<name>A0AA38TIL5_9ASTR</name>
<keyword evidence="8 18" id="KW-0732">Signal</keyword>
<feature type="transmembrane region" description="Helical" evidence="17">
    <location>
        <begin position="275"/>
        <end position="301"/>
    </location>
</feature>
<comment type="similarity">
    <text evidence="2">In the N-terminal section; belongs to the leguminous lectin family.</text>
</comment>
<dbReference type="Pfam" id="PF07714">
    <property type="entry name" value="PK_Tyr_Ser-Thr"/>
    <property type="match status" value="1"/>
</dbReference>
<evidence type="ECO:0000256" key="16">
    <source>
        <dbReference type="PROSITE-ProRule" id="PRU10141"/>
    </source>
</evidence>
<reference evidence="20" key="1">
    <citation type="submission" date="2023-03" db="EMBL/GenBank/DDBJ databases">
        <title>Chromosome-scale reference genome and RAD-based genetic map of yellow starthistle (Centaurea solstitialis) reveal putative structural variation and QTLs associated with invader traits.</title>
        <authorList>
            <person name="Reatini B."/>
            <person name="Cang F.A."/>
            <person name="Jiang Q."/>
            <person name="Mckibben M.T.W."/>
            <person name="Barker M.S."/>
            <person name="Rieseberg L.H."/>
            <person name="Dlugosch K.M."/>
        </authorList>
    </citation>
    <scope>NUCLEOTIDE SEQUENCE</scope>
    <source>
        <strain evidence="20">CAN-66</strain>
        <tissue evidence="20">Leaf</tissue>
    </source>
</reference>
<dbReference type="EC" id="2.7.11.1" evidence="4"/>
<accession>A0AA38TIL5</accession>
<evidence type="ECO:0000256" key="15">
    <source>
        <dbReference type="ARBA" id="ARBA00023180"/>
    </source>
</evidence>
<dbReference type="EMBL" id="JARYMX010000004">
    <property type="protein sequence ID" value="KAJ9552132.1"/>
    <property type="molecule type" value="Genomic_DNA"/>
</dbReference>
<keyword evidence="9" id="KW-0430">Lectin</keyword>
<dbReference type="PANTHER" id="PTHR27007">
    <property type="match status" value="1"/>
</dbReference>
<keyword evidence="10 16" id="KW-0547">Nucleotide-binding</keyword>
<dbReference type="InterPro" id="IPR000719">
    <property type="entry name" value="Prot_kinase_dom"/>
</dbReference>
<evidence type="ECO:0000256" key="10">
    <source>
        <dbReference type="ARBA" id="ARBA00022741"/>
    </source>
</evidence>
<dbReference type="SUPFAM" id="SSF56112">
    <property type="entry name" value="Protein kinase-like (PK-like)"/>
    <property type="match status" value="1"/>
</dbReference>
<dbReference type="PROSITE" id="PS00308">
    <property type="entry name" value="LECTIN_LEGUME_ALPHA"/>
    <property type="match status" value="1"/>
</dbReference>
<evidence type="ECO:0000256" key="13">
    <source>
        <dbReference type="ARBA" id="ARBA00023136"/>
    </source>
</evidence>
<dbReference type="InterPro" id="IPR011009">
    <property type="entry name" value="Kinase-like_dom_sf"/>
</dbReference>
<evidence type="ECO:0000259" key="19">
    <source>
        <dbReference type="PROSITE" id="PS50011"/>
    </source>
</evidence>
<dbReference type="FunFam" id="3.30.200.20:FF:000168">
    <property type="entry name" value="L-type lectin-domain containing receptor kinase IX.1"/>
    <property type="match status" value="1"/>
</dbReference>
<keyword evidence="6" id="KW-0418">Kinase</keyword>
<feature type="chain" id="PRO_5041438114" description="non-specific serine/threonine protein kinase" evidence="18">
    <location>
        <begin position="20"/>
        <end position="614"/>
    </location>
</feature>
<keyword evidence="6" id="KW-0723">Serine/threonine-protein kinase</keyword>
<evidence type="ECO:0000256" key="18">
    <source>
        <dbReference type="SAM" id="SignalP"/>
    </source>
</evidence>
<dbReference type="Gene3D" id="2.60.120.200">
    <property type="match status" value="1"/>
</dbReference>
<gene>
    <name evidence="20" type="ORF">OSB04_016177</name>
</gene>
<evidence type="ECO:0000256" key="12">
    <source>
        <dbReference type="ARBA" id="ARBA00022989"/>
    </source>
</evidence>
<dbReference type="Proteomes" id="UP001172457">
    <property type="component" value="Chromosome 4"/>
</dbReference>
<feature type="binding site" evidence="16">
    <location>
        <position position="376"/>
    </location>
    <ligand>
        <name>ATP</name>
        <dbReference type="ChEBI" id="CHEBI:30616"/>
    </ligand>
</feature>
<dbReference type="GO" id="GO:0004674">
    <property type="term" value="F:protein serine/threonine kinase activity"/>
    <property type="evidence" value="ECO:0007669"/>
    <property type="project" value="UniProtKB-KW"/>
</dbReference>
<proteinExistence type="inferred from homology"/>
<keyword evidence="13 17" id="KW-0472">Membrane</keyword>
<evidence type="ECO:0000256" key="17">
    <source>
        <dbReference type="SAM" id="Phobius"/>
    </source>
</evidence>